<dbReference type="InterPro" id="IPR026592">
    <property type="entry name" value="BamE"/>
</dbReference>
<dbReference type="PATRIC" id="fig|454.4.peg.977"/>
<reference evidence="6 8" key="1">
    <citation type="submission" date="2015-11" db="EMBL/GenBank/DDBJ databases">
        <title>Genomic analysis of 38 Legionella species identifies large and diverse effector repertoires.</title>
        <authorList>
            <person name="Burstein D."/>
            <person name="Amaro F."/>
            <person name="Zusman T."/>
            <person name="Lifshitz Z."/>
            <person name="Cohen O."/>
            <person name="Gilbert J.A."/>
            <person name="Pupko T."/>
            <person name="Shuman H.A."/>
            <person name="Segal G."/>
        </authorList>
    </citation>
    <scope>NUCLEOTIDE SEQUENCE [LARGE SCALE GENOMIC DNA]</scope>
    <source>
        <strain evidence="6 8">Bercovier 4</strain>
    </source>
</reference>
<evidence type="ECO:0000313" key="7">
    <source>
        <dbReference type="EMBL" id="QBR83192.1"/>
    </source>
</evidence>
<dbReference type="EMBL" id="LNYH01000042">
    <property type="protein sequence ID" value="KTD28769.1"/>
    <property type="molecule type" value="Genomic_DNA"/>
</dbReference>
<dbReference type="GO" id="GO:1990063">
    <property type="term" value="C:Bam protein complex"/>
    <property type="evidence" value="ECO:0007669"/>
    <property type="project" value="TreeGrafter"/>
</dbReference>
<comment type="similarity">
    <text evidence="4">Belongs to the BamE family.</text>
</comment>
<comment type="subunit">
    <text evidence="4">Part of the Bam complex.</text>
</comment>
<gene>
    <name evidence="6" type="primary">smpA</name>
    <name evidence="4" type="synonym">bamE</name>
    <name evidence="7" type="ORF">E3983_01765</name>
    <name evidence="6" type="ORF">Lisr_0911</name>
</gene>
<comment type="function">
    <text evidence="4">Part of the outer membrane protein assembly complex, which is involved in assembly and insertion of beta-barrel proteins into the outer membrane.</text>
</comment>
<dbReference type="Proteomes" id="UP000054761">
    <property type="component" value="Unassembled WGS sequence"/>
</dbReference>
<accession>A0A0W0W8S2</accession>
<evidence type="ECO:0000313" key="6">
    <source>
        <dbReference type="EMBL" id="KTD28769.1"/>
    </source>
</evidence>
<feature type="domain" description="Outer membrane protein assembly factor BamE" evidence="5">
    <location>
        <begin position="32"/>
        <end position="101"/>
    </location>
</feature>
<evidence type="ECO:0000256" key="4">
    <source>
        <dbReference type="HAMAP-Rule" id="MF_00925"/>
    </source>
</evidence>
<keyword evidence="8" id="KW-1185">Reference proteome</keyword>
<dbReference type="RefSeq" id="WP_115325405.1">
    <property type="nucleotide sequence ID" value="NZ_CAAAJA010000008.1"/>
</dbReference>
<dbReference type="Proteomes" id="UP000295517">
    <property type="component" value="Chromosome"/>
</dbReference>
<dbReference type="InterPro" id="IPR007450">
    <property type="entry name" value="BamE_dom"/>
</dbReference>
<name>A0A0W0W8S2_9GAMM</name>
<dbReference type="EMBL" id="CP038254">
    <property type="protein sequence ID" value="QBR83192.1"/>
    <property type="molecule type" value="Genomic_DNA"/>
</dbReference>
<protein>
    <recommendedName>
        <fullName evidence="4">Outer membrane protein assembly factor BamE</fullName>
    </recommendedName>
</protein>
<keyword evidence="1 4" id="KW-0732">Signal</keyword>
<dbReference type="OrthoDB" id="9808250at2"/>
<evidence type="ECO:0000256" key="1">
    <source>
        <dbReference type="ARBA" id="ARBA00022729"/>
    </source>
</evidence>
<dbReference type="Pfam" id="PF04355">
    <property type="entry name" value="BamE"/>
    <property type="match status" value="1"/>
</dbReference>
<sequence length="104" mass="12133">MRIRFLFIVFFLILGLSHCASYDFSRRTVQQGNLLPQSKIDRLKIGMSKNSVAILMGTSLLSPVFNNNRWDYAYSIRKGSSKTLVRNLRLYFKNDTLVKIEHYP</sequence>
<dbReference type="GO" id="GO:0043165">
    <property type="term" value="P:Gram-negative-bacterium-type cell outer membrane assembly"/>
    <property type="evidence" value="ECO:0007669"/>
    <property type="project" value="UniProtKB-UniRule"/>
</dbReference>
<dbReference type="HAMAP" id="MF_00925">
    <property type="entry name" value="OM_assembly_BamE"/>
    <property type="match status" value="1"/>
</dbReference>
<dbReference type="GO" id="GO:0051205">
    <property type="term" value="P:protein insertion into membrane"/>
    <property type="evidence" value="ECO:0007669"/>
    <property type="project" value="UniProtKB-UniRule"/>
</dbReference>
<organism evidence="6 8">
    <name type="scientific">Legionella israelensis</name>
    <dbReference type="NCBI Taxonomy" id="454"/>
    <lineage>
        <taxon>Bacteria</taxon>
        <taxon>Pseudomonadati</taxon>
        <taxon>Pseudomonadota</taxon>
        <taxon>Gammaproteobacteria</taxon>
        <taxon>Legionellales</taxon>
        <taxon>Legionellaceae</taxon>
        <taxon>Legionella</taxon>
    </lineage>
</organism>
<evidence type="ECO:0000259" key="5">
    <source>
        <dbReference type="Pfam" id="PF04355"/>
    </source>
</evidence>
<proteinExistence type="inferred from homology"/>
<evidence type="ECO:0000313" key="8">
    <source>
        <dbReference type="Proteomes" id="UP000054761"/>
    </source>
</evidence>
<dbReference type="Gene3D" id="3.30.1450.10">
    <property type="match status" value="1"/>
</dbReference>
<dbReference type="InterPro" id="IPR037873">
    <property type="entry name" value="BamE-like"/>
</dbReference>
<keyword evidence="2 4" id="KW-0472">Membrane</keyword>
<dbReference type="GO" id="GO:0030674">
    <property type="term" value="F:protein-macromolecule adaptor activity"/>
    <property type="evidence" value="ECO:0007669"/>
    <property type="project" value="TreeGrafter"/>
</dbReference>
<dbReference type="STRING" id="454.Lisr_0911"/>
<reference evidence="7 9" key="2">
    <citation type="submission" date="2019-03" db="EMBL/GenBank/DDBJ databases">
        <title>Diverse conjugative elements silence natural transformation in Legionella species.</title>
        <authorList>
            <person name="Durieux I."/>
            <person name="Ginevra C."/>
            <person name="Attaiech L."/>
            <person name="Picq K."/>
            <person name="Juan P.A."/>
            <person name="Jarraud S."/>
            <person name="Charpentier X."/>
        </authorList>
    </citation>
    <scope>NUCLEOTIDE SEQUENCE [LARGE SCALE GENOMIC DNA]</scope>
    <source>
        <strain evidence="7 9">HL-0427-4011</strain>
    </source>
</reference>
<dbReference type="PANTHER" id="PTHR37482:SF1">
    <property type="entry name" value="OUTER MEMBRANE PROTEIN ASSEMBLY FACTOR BAME"/>
    <property type="match status" value="1"/>
</dbReference>
<dbReference type="PANTHER" id="PTHR37482">
    <property type="entry name" value="OUTER MEMBRANE PROTEIN ASSEMBLY FACTOR BAME"/>
    <property type="match status" value="1"/>
</dbReference>
<evidence type="ECO:0000256" key="3">
    <source>
        <dbReference type="ARBA" id="ARBA00023237"/>
    </source>
</evidence>
<evidence type="ECO:0000256" key="2">
    <source>
        <dbReference type="ARBA" id="ARBA00023136"/>
    </source>
</evidence>
<evidence type="ECO:0000313" key="9">
    <source>
        <dbReference type="Proteomes" id="UP000295517"/>
    </source>
</evidence>
<comment type="subcellular location">
    <subcellularLocation>
        <location evidence="4">Cell outer membrane</location>
    </subcellularLocation>
</comment>
<dbReference type="AlphaFoldDB" id="A0A0W0W8S2"/>
<keyword evidence="3 4" id="KW-0998">Cell outer membrane</keyword>